<keyword evidence="2" id="KW-1185">Reference proteome</keyword>
<gene>
    <name evidence="1" type="ORF">B0I36DRAFT_314280</name>
</gene>
<evidence type="ECO:0000313" key="2">
    <source>
        <dbReference type="Proteomes" id="UP000756346"/>
    </source>
</evidence>
<proteinExistence type="predicted"/>
<organism evidence="1 2">
    <name type="scientific">Microdochium trichocladiopsis</name>
    <dbReference type="NCBI Taxonomy" id="1682393"/>
    <lineage>
        <taxon>Eukaryota</taxon>
        <taxon>Fungi</taxon>
        <taxon>Dikarya</taxon>
        <taxon>Ascomycota</taxon>
        <taxon>Pezizomycotina</taxon>
        <taxon>Sordariomycetes</taxon>
        <taxon>Xylariomycetidae</taxon>
        <taxon>Xylariales</taxon>
        <taxon>Microdochiaceae</taxon>
        <taxon>Microdochium</taxon>
    </lineage>
</organism>
<name>A0A9P8YE25_9PEZI</name>
<evidence type="ECO:0000313" key="1">
    <source>
        <dbReference type="EMBL" id="KAH7037534.1"/>
    </source>
</evidence>
<dbReference type="Proteomes" id="UP000756346">
    <property type="component" value="Unassembled WGS sequence"/>
</dbReference>
<sequence length="58" mass="6623">MSIYERRRMTSIRGARQLELAEMLGRAETSLCAAHKLRIVDGREACKCRVEARCRGRG</sequence>
<protein>
    <submittedName>
        <fullName evidence="1">Uncharacterized protein</fullName>
    </submittedName>
</protein>
<dbReference type="GeneID" id="70182286"/>
<reference evidence="1" key="1">
    <citation type="journal article" date="2021" name="Nat. Commun.">
        <title>Genetic determinants of endophytism in the Arabidopsis root mycobiome.</title>
        <authorList>
            <person name="Mesny F."/>
            <person name="Miyauchi S."/>
            <person name="Thiergart T."/>
            <person name="Pickel B."/>
            <person name="Atanasova L."/>
            <person name="Karlsson M."/>
            <person name="Huettel B."/>
            <person name="Barry K.W."/>
            <person name="Haridas S."/>
            <person name="Chen C."/>
            <person name="Bauer D."/>
            <person name="Andreopoulos W."/>
            <person name="Pangilinan J."/>
            <person name="LaButti K."/>
            <person name="Riley R."/>
            <person name="Lipzen A."/>
            <person name="Clum A."/>
            <person name="Drula E."/>
            <person name="Henrissat B."/>
            <person name="Kohler A."/>
            <person name="Grigoriev I.V."/>
            <person name="Martin F.M."/>
            <person name="Hacquard S."/>
        </authorList>
    </citation>
    <scope>NUCLEOTIDE SEQUENCE</scope>
    <source>
        <strain evidence="1">MPI-CAGE-CH-0230</strain>
    </source>
</reference>
<comment type="caution">
    <text evidence="1">The sequence shown here is derived from an EMBL/GenBank/DDBJ whole genome shotgun (WGS) entry which is preliminary data.</text>
</comment>
<dbReference type="EMBL" id="JAGTJQ010000002">
    <property type="protein sequence ID" value="KAH7037534.1"/>
    <property type="molecule type" value="Genomic_DNA"/>
</dbReference>
<accession>A0A9P8YE25</accession>
<dbReference type="AlphaFoldDB" id="A0A9P8YE25"/>
<feature type="non-terminal residue" evidence="1">
    <location>
        <position position="58"/>
    </location>
</feature>
<dbReference type="RefSeq" id="XP_046016655.1">
    <property type="nucleotide sequence ID" value="XM_046152740.1"/>
</dbReference>